<dbReference type="SMART" id="SM00337">
    <property type="entry name" value="BCL"/>
    <property type="match status" value="1"/>
</dbReference>
<dbReference type="GO" id="GO:0001836">
    <property type="term" value="P:release of cytochrome c from mitochondria"/>
    <property type="evidence" value="ECO:0007669"/>
    <property type="project" value="TreeGrafter"/>
</dbReference>
<feature type="region of interest" description="Disordered" evidence="6">
    <location>
        <begin position="34"/>
        <end position="82"/>
    </location>
</feature>
<dbReference type="InterPro" id="IPR026298">
    <property type="entry name" value="Bcl-2_fam"/>
</dbReference>
<evidence type="ECO:0000256" key="7">
    <source>
        <dbReference type="SAM" id="Phobius"/>
    </source>
</evidence>
<evidence type="ECO:0000259" key="8">
    <source>
        <dbReference type="PROSITE" id="PS50063"/>
    </source>
</evidence>
<evidence type="ECO:0000256" key="2">
    <source>
        <dbReference type="ARBA" id="ARBA00009458"/>
    </source>
</evidence>
<evidence type="ECO:0000256" key="3">
    <source>
        <dbReference type="ARBA" id="ARBA00022703"/>
    </source>
</evidence>
<dbReference type="PANTHER" id="PTHR11256">
    <property type="entry name" value="BCL-2 RELATED"/>
    <property type="match status" value="1"/>
</dbReference>
<feature type="domain" description="Apoptosis regulator Bcl-2 family BH4" evidence="8">
    <location>
        <begin position="10"/>
        <end position="29"/>
    </location>
</feature>
<evidence type="ECO:0000313" key="9">
    <source>
        <dbReference type="Ensembl" id="ENSMMDP00005010960.1"/>
    </source>
</evidence>
<keyword evidence="4 7" id="KW-0472">Membrane</keyword>
<dbReference type="InterPro" id="IPR020726">
    <property type="entry name" value="Bcl2_BH2_motif_CS"/>
</dbReference>
<dbReference type="Gene3D" id="1.10.437.10">
    <property type="entry name" value="Blc2-like"/>
    <property type="match status" value="1"/>
</dbReference>
<dbReference type="Pfam" id="PF00452">
    <property type="entry name" value="Bcl-2"/>
    <property type="match status" value="1"/>
</dbReference>
<dbReference type="GO" id="GO:0005741">
    <property type="term" value="C:mitochondrial outer membrane"/>
    <property type="evidence" value="ECO:0007669"/>
    <property type="project" value="TreeGrafter"/>
</dbReference>
<keyword evidence="7" id="KW-1133">Transmembrane helix</keyword>
<keyword evidence="3 5" id="KW-0053">Apoptosis</keyword>
<name>A0A667WZK8_9TELE</name>
<evidence type="ECO:0000256" key="1">
    <source>
        <dbReference type="ARBA" id="ARBA00004370"/>
    </source>
</evidence>
<dbReference type="GeneTree" id="ENSGT01130000278332"/>
<dbReference type="Proteomes" id="UP000472263">
    <property type="component" value="Chromosome 20"/>
</dbReference>
<dbReference type="InterPro" id="IPR003093">
    <property type="entry name" value="Bcl2_BH4"/>
</dbReference>
<organism evidence="9 10">
    <name type="scientific">Myripristis murdjan</name>
    <name type="common">pinecone soldierfish</name>
    <dbReference type="NCBI Taxonomy" id="586833"/>
    <lineage>
        <taxon>Eukaryota</taxon>
        <taxon>Metazoa</taxon>
        <taxon>Chordata</taxon>
        <taxon>Craniata</taxon>
        <taxon>Vertebrata</taxon>
        <taxon>Euteleostomi</taxon>
        <taxon>Actinopterygii</taxon>
        <taxon>Neopterygii</taxon>
        <taxon>Teleostei</taxon>
        <taxon>Neoteleostei</taxon>
        <taxon>Acanthomorphata</taxon>
        <taxon>Holocentriformes</taxon>
        <taxon>Holocentridae</taxon>
        <taxon>Myripristis</taxon>
    </lineage>
</organism>
<dbReference type="GO" id="GO:0008630">
    <property type="term" value="P:intrinsic apoptotic signaling pathway in response to DNA damage"/>
    <property type="evidence" value="ECO:0007669"/>
    <property type="project" value="TreeGrafter"/>
</dbReference>
<dbReference type="InParanoid" id="A0A667WZK8"/>
<dbReference type="PROSITE" id="PS50062">
    <property type="entry name" value="BCL2_FAMILY"/>
    <property type="match status" value="1"/>
</dbReference>
<reference evidence="9" key="3">
    <citation type="submission" date="2025-09" db="UniProtKB">
        <authorList>
            <consortium name="Ensembl"/>
        </authorList>
    </citation>
    <scope>IDENTIFICATION</scope>
</reference>
<reference evidence="9" key="1">
    <citation type="submission" date="2019-06" db="EMBL/GenBank/DDBJ databases">
        <authorList>
            <consortium name="Wellcome Sanger Institute Data Sharing"/>
        </authorList>
    </citation>
    <scope>NUCLEOTIDE SEQUENCE [LARGE SCALE GENOMIC DNA]</scope>
</reference>
<gene>
    <name evidence="9" type="primary">LOC115378749</name>
</gene>
<keyword evidence="7" id="KW-0812">Transmembrane</keyword>
<feature type="transmembrane region" description="Helical" evidence="7">
    <location>
        <begin position="197"/>
        <end position="219"/>
    </location>
</feature>
<evidence type="ECO:0000256" key="6">
    <source>
        <dbReference type="SAM" id="MobiDB-lite"/>
    </source>
</evidence>
<dbReference type="AlphaFoldDB" id="A0A667WZK8"/>
<protein>
    <recommendedName>
        <fullName evidence="8">Apoptosis regulator Bcl-2 family BH4 domain-containing protein</fullName>
    </recommendedName>
</protein>
<feature type="compositionally biased region" description="Low complexity" evidence="6">
    <location>
        <begin position="39"/>
        <end position="55"/>
    </location>
</feature>
<proteinExistence type="inferred from homology"/>
<keyword evidence="10" id="KW-1185">Reference proteome</keyword>
<dbReference type="InterPro" id="IPR002475">
    <property type="entry name" value="Bcl2-like"/>
</dbReference>
<feature type="short sequence motif" description="BH4" evidence="5">
    <location>
        <begin position="10"/>
        <end position="29"/>
    </location>
</feature>
<dbReference type="PROSITE" id="PS01258">
    <property type="entry name" value="BH2"/>
    <property type="match status" value="1"/>
</dbReference>
<dbReference type="FunCoup" id="A0A667WZK8">
    <property type="interactions" value="957"/>
</dbReference>
<dbReference type="CDD" id="cd06845">
    <property type="entry name" value="Bcl-2_like"/>
    <property type="match status" value="1"/>
</dbReference>
<dbReference type="GO" id="GO:0097192">
    <property type="term" value="P:extrinsic apoptotic signaling pathway in absence of ligand"/>
    <property type="evidence" value="ECO:0007669"/>
    <property type="project" value="TreeGrafter"/>
</dbReference>
<comment type="subcellular location">
    <subcellularLocation>
        <location evidence="1">Membrane</location>
    </subcellularLocation>
</comment>
<accession>A0A667WZK8</accession>
<dbReference type="GO" id="GO:0051400">
    <property type="term" value="F:BH domain binding"/>
    <property type="evidence" value="ECO:0007669"/>
    <property type="project" value="TreeGrafter"/>
</dbReference>
<dbReference type="InterPro" id="IPR036834">
    <property type="entry name" value="Bcl-2-like_sf"/>
</dbReference>
<evidence type="ECO:0000256" key="5">
    <source>
        <dbReference type="PROSITE-ProRule" id="PRU00025"/>
    </source>
</evidence>
<evidence type="ECO:0000256" key="4">
    <source>
        <dbReference type="ARBA" id="ARBA00023136"/>
    </source>
</evidence>
<dbReference type="InterPro" id="IPR046371">
    <property type="entry name" value="Bcl-2_BH1-3"/>
</dbReference>
<evidence type="ECO:0000313" key="10">
    <source>
        <dbReference type="Proteomes" id="UP000472263"/>
    </source>
</evidence>
<dbReference type="PROSITE" id="PS50063">
    <property type="entry name" value="BH4_2"/>
    <property type="match status" value="1"/>
</dbReference>
<reference evidence="9" key="2">
    <citation type="submission" date="2025-08" db="UniProtKB">
        <authorList>
            <consortium name="Ensembl"/>
        </authorList>
    </citation>
    <scope>IDENTIFICATION</scope>
</reference>
<dbReference type="SUPFAM" id="SSF56854">
    <property type="entry name" value="Bcl-2 inhibitors of programmed cell death"/>
    <property type="match status" value="1"/>
</dbReference>
<sequence>MADRAAAYDSRHIVENYLRHKLLKKGVAWPLHLPPRSPPAASSSSSSSSSSSPLSGEGVRTSRRGATPSPEGEEEEPPRAAPHVARLQDVLQQAGDELEQRYHGDFNAQMCALLDAVRDELLGDGVNWGRVVVLLELGGALCVEAARRRWAGHVDDIASWMVESLEAPPLRGWIENNGGWDAFVDLYGQAGPAGRSWSLRTLVGLAALGAAGITLGALFTQK</sequence>
<dbReference type="PANTHER" id="PTHR11256:SF11">
    <property type="entry name" value="APOPTOSIS REGULATOR BCL-2"/>
    <property type="match status" value="1"/>
</dbReference>
<dbReference type="Ensembl" id="ENSMMDT00005011296.1">
    <property type="protein sequence ID" value="ENSMMDP00005010960.1"/>
    <property type="gene ID" value="ENSMMDG00005005933.1"/>
</dbReference>
<dbReference type="GO" id="GO:0042981">
    <property type="term" value="P:regulation of apoptotic process"/>
    <property type="evidence" value="ECO:0007669"/>
    <property type="project" value="InterPro"/>
</dbReference>
<comment type="similarity">
    <text evidence="2">Belongs to the Bcl-2 family.</text>
</comment>
<dbReference type="PRINTS" id="PR01862">
    <property type="entry name" value="BCL2FAMILY"/>
</dbReference>